<dbReference type="Gene3D" id="3.90.550.10">
    <property type="entry name" value="Spore Coat Polysaccharide Biosynthesis Protein SpsA, Chain A"/>
    <property type="match status" value="3"/>
</dbReference>
<sequence>MCNEMDIPIVTASDENYVPCLKVMIRSVMDTISKDRRGIFFVIDDNLSSQSKDELEALIDAYSDSDTFVLTDVAELYDQNLGDHIIGAVIDPGQAKALARLEVDSHDYYFNSGVMLVDLDQWRKNNVTEKTIQFLEEKEQLIVFHDQDALNAILHDNWKQLHPKWNMQTSLMFDVHPAPTKYYDHLYQSDNCEDREYTFDFYIVDDSIEDDCKETLRETLENFENFGSLTFLTIDKAIFKNVVTSDRIPATAYFRIEIPELFRDKNVEKVLYMDCDMIALTDITKLWETDLQDHILAAVEDAGFHQRLEKMGIKTKSNRYFNSGLMLINVKKWLEENVTERVFQFIEENPEKLRFHDQDALNAILHDCWVPLHSRWNAQSYILKREIVNPRKKGEEEYEETRQQPAIIHFTGHIKPWNKKKKNVTAGKLYIKYSRMTEFEK</sequence>
<dbReference type="GO" id="GO:0046872">
    <property type="term" value="F:metal ion binding"/>
    <property type="evidence" value="ECO:0007669"/>
    <property type="project" value="UniProtKB-KW"/>
</dbReference>
<protein>
    <submittedName>
        <fullName evidence="5">Glycosyltransferase family 8 protein</fullName>
    </submittedName>
</protein>
<dbReference type="OrthoDB" id="411524at2759"/>
<keyword evidence="4" id="KW-0479">Metal-binding</keyword>
<keyword evidence="6" id="KW-1185">Reference proteome</keyword>
<evidence type="ECO:0000256" key="3">
    <source>
        <dbReference type="ARBA" id="ARBA00022679"/>
    </source>
</evidence>
<dbReference type="InterPro" id="IPR050748">
    <property type="entry name" value="Glycosyltrans_8_dom-fam"/>
</dbReference>
<evidence type="ECO:0000313" key="5">
    <source>
        <dbReference type="EMBL" id="CDW57702.1"/>
    </source>
</evidence>
<dbReference type="SMR" id="A0A077ZBF1"/>
<dbReference type="AlphaFoldDB" id="A0A077ZBF1"/>
<dbReference type="PANTHER" id="PTHR13778:SF47">
    <property type="entry name" value="LIPOPOLYSACCHARIDE 1,3-GALACTOSYLTRANSFERASE"/>
    <property type="match status" value="1"/>
</dbReference>
<dbReference type="InterPro" id="IPR002495">
    <property type="entry name" value="Glyco_trans_8"/>
</dbReference>
<dbReference type="GO" id="GO:0016757">
    <property type="term" value="F:glycosyltransferase activity"/>
    <property type="evidence" value="ECO:0007669"/>
    <property type="project" value="UniProtKB-KW"/>
</dbReference>
<dbReference type="CDD" id="cd04194">
    <property type="entry name" value="GT8_A4GalT_like"/>
    <property type="match status" value="2"/>
</dbReference>
<evidence type="ECO:0000313" key="6">
    <source>
        <dbReference type="Proteomes" id="UP000030665"/>
    </source>
</evidence>
<evidence type="ECO:0000256" key="1">
    <source>
        <dbReference type="ARBA" id="ARBA00006351"/>
    </source>
</evidence>
<dbReference type="Pfam" id="PF01501">
    <property type="entry name" value="Glyco_transf_8"/>
    <property type="match status" value="2"/>
</dbReference>
<keyword evidence="3 5" id="KW-0808">Transferase</keyword>
<dbReference type="SUPFAM" id="SSF53448">
    <property type="entry name" value="Nucleotide-diphospho-sugar transferases"/>
    <property type="match status" value="2"/>
</dbReference>
<reference evidence="5" key="2">
    <citation type="submission" date="2014-03" db="EMBL/GenBank/DDBJ databases">
        <title>The whipworm genome and dual-species transcriptomics of an intimate host-pathogen interaction.</title>
        <authorList>
            <person name="Foth B.J."/>
            <person name="Tsai I.J."/>
            <person name="Reid A.J."/>
            <person name="Bancroft A.J."/>
            <person name="Nichol S."/>
            <person name="Tracey A."/>
            <person name="Holroyd N."/>
            <person name="Cotton J.A."/>
            <person name="Stanley E.J."/>
            <person name="Zarowiecki M."/>
            <person name="Liu J.Z."/>
            <person name="Huckvale T."/>
            <person name="Cooper P.J."/>
            <person name="Grencis R.K."/>
            <person name="Berriman M."/>
        </authorList>
    </citation>
    <scope>NUCLEOTIDE SEQUENCE [LARGE SCALE GENOMIC DNA]</scope>
</reference>
<proteinExistence type="inferred from homology"/>
<comment type="similarity">
    <text evidence="1">Belongs to the glycosyltransferase 8 family.</text>
</comment>
<accession>A0A077ZBF1</accession>
<evidence type="ECO:0000256" key="2">
    <source>
        <dbReference type="ARBA" id="ARBA00022676"/>
    </source>
</evidence>
<organism evidence="5 6">
    <name type="scientific">Trichuris trichiura</name>
    <name type="common">Whipworm</name>
    <name type="synonym">Trichocephalus trichiurus</name>
    <dbReference type="NCBI Taxonomy" id="36087"/>
    <lineage>
        <taxon>Eukaryota</taxon>
        <taxon>Metazoa</taxon>
        <taxon>Ecdysozoa</taxon>
        <taxon>Nematoda</taxon>
        <taxon>Enoplea</taxon>
        <taxon>Dorylaimia</taxon>
        <taxon>Trichinellida</taxon>
        <taxon>Trichuridae</taxon>
        <taxon>Trichuris</taxon>
    </lineage>
</organism>
<dbReference type="InterPro" id="IPR029044">
    <property type="entry name" value="Nucleotide-diphossugar_trans"/>
</dbReference>
<dbReference type="PANTHER" id="PTHR13778">
    <property type="entry name" value="GLYCOSYLTRANSFERASE 8 DOMAIN-CONTAINING PROTEIN"/>
    <property type="match status" value="1"/>
</dbReference>
<gene>
    <name evidence="5" type="ORF">TTRE_0000599501</name>
</gene>
<dbReference type="EMBL" id="HG806199">
    <property type="protein sequence ID" value="CDW57702.1"/>
    <property type="molecule type" value="Genomic_DNA"/>
</dbReference>
<evidence type="ECO:0000256" key="4">
    <source>
        <dbReference type="ARBA" id="ARBA00022723"/>
    </source>
</evidence>
<dbReference type="Proteomes" id="UP000030665">
    <property type="component" value="Unassembled WGS sequence"/>
</dbReference>
<dbReference type="STRING" id="36087.A0A077ZBF1"/>
<reference evidence="5" key="1">
    <citation type="submission" date="2014-01" db="EMBL/GenBank/DDBJ databases">
        <authorList>
            <person name="Aslett M."/>
        </authorList>
    </citation>
    <scope>NUCLEOTIDE SEQUENCE</scope>
</reference>
<name>A0A077ZBF1_TRITR</name>
<keyword evidence="2" id="KW-0328">Glycosyltransferase</keyword>